<evidence type="ECO:0000256" key="1">
    <source>
        <dbReference type="ARBA" id="ARBA00044777"/>
    </source>
</evidence>
<evidence type="ECO:0000313" key="2">
    <source>
        <dbReference type="EMBL" id="PIR85506.1"/>
    </source>
</evidence>
<dbReference type="EMBL" id="PFBH01000001">
    <property type="protein sequence ID" value="PIR85506.1"/>
    <property type="molecule type" value="Genomic_DNA"/>
</dbReference>
<organism evidence="2 3">
    <name type="scientific">Candidatus Kaiserbacteria bacterium CG10_big_fil_rev_8_21_14_0_10_45_20</name>
    <dbReference type="NCBI Taxonomy" id="1974607"/>
    <lineage>
        <taxon>Bacteria</taxon>
        <taxon>Candidatus Kaiseribacteriota</taxon>
    </lineage>
</organism>
<comment type="caution">
    <text evidence="2">The sequence shown here is derived from an EMBL/GenBank/DDBJ whole genome shotgun (WGS) entry which is preliminary data.</text>
</comment>
<sequence>MSTDTFKVTVGAFEGPLDLLLSLIEERKMHVSDVSLSQVAESFITYVKEQPFFPVGEASQFIVIASTLLLIKSKTLLPVLSLTEEEEGDIKDLEHRLQLYKIFRGIGKNLGSLLGSPLYFGGLKKETTPLYAPSPDMNTSSLREAIENALQNAPKIEKKKEISVKTIMSLEDMMKRLSARIESALSMSFTDFVGSTKDRREVAVGFLAVLELVKQGSLLVEQYGKFADIRLEYAGTPKAPRYE</sequence>
<evidence type="ECO:0000313" key="3">
    <source>
        <dbReference type="Proteomes" id="UP000229315"/>
    </source>
</evidence>
<protein>
    <recommendedName>
        <fullName evidence="1">Segregation and condensation protein A</fullName>
    </recommendedName>
</protein>
<dbReference type="Gene3D" id="6.10.250.2410">
    <property type="match status" value="1"/>
</dbReference>
<dbReference type="Proteomes" id="UP000229315">
    <property type="component" value="Unassembled WGS sequence"/>
</dbReference>
<dbReference type="InterPro" id="IPR003768">
    <property type="entry name" value="ScpA"/>
</dbReference>
<dbReference type="Pfam" id="PF02616">
    <property type="entry name" value="SMC_ScpA"/>
    <property type="match status" value="2"/>
</dbReference>
<dbReference type="AlphaFoldDB" id="A0A2H0UII2"/>
<proteinExistence type="predicted"/>
<dbReference type="PANTHER" id="PTHR33969">
    <property type="entry name" value="SEGREGATION AND CONDENSATION PROTEIN A"/>
    <property type="match status" value="1"/>
</dbReference>
<dbReference type="PANTHER" id="PTHR33969:SF2">
    <property type="entry name" value="SEGREGATION AND CONDENSATION PROTEIN A"/>
    <property type="match status" value="1"/>
</dbReference>
<gene>
    <name evidence="2" type="ORF">COU15_00215</name>
</gene>
<reference evidence="3" key="1">
    <citation type="submission" date="2017-09" db="EMBL/GenBank/DDBJ databases">
        <title>Depth-based differentiation of microbial function through sediment-hosted aquifers and enrichment of novel symbionts in the deep terrestrial subsurface.</title>
        <authorList>
            <person name="Probst A.J."/>
            <person name="Ladd B."/>
            <person name="Jarett J.K."/>
            <person name="Geller-Mcgrath D.E."/>
            <person name="Sieber C.M.K."/>
            <person name="Emerson J.B."/>
            <person name="Anantharaman K."/>
            <person name="Thomas B.C."/>
            <person name="Malmstrom R."/>
            <person name="Stieglmeier M."/>
            <person name="Klingl A."/>
            <person name="Woyke T."/>
            <person name="Ryan C.M."/>
            <person name="Banfield J.F."/>
        </authorList>
    </citation>
    <scope>NUCLEOTIDE SEQUENCE [LARGE SCALE GENOMIC DNA]</scope>
</reference>
<name>A0A2H0UII2_9BACT</name>
<accession>A0A2H0UII2</accession>